<dbReference type="Pfam" id="PF00742">
    <property type="entry name" value="Homoserine_dh"/>
    <property type="match status" value="1"/>
</dbReference>
<evidence type="ECO:0000313" key="19">
    <source>
        <dbReference type="Proteomes" id="UP000886749"/>
    </source>
</evidence>
<dbReference type="Proteomes" id="UP000886749">
    <property type="component" value="Unassembled WGS sequence"/>
</dbReference>
<dbReference type="Gene3D" id="3.30.360.10">
    <property type="entry name" value="Dihydrodipicolinate Reductase, domain 2"/>
    <property type="match status" value="1"/>
</dbReference>
<evidence type="ECO:0000259" key="16">
    <source>
        <dbReference type="Pfam" id="PF00742"/>
    </source>
</evidence>
<dbReference type="SUPFAM" id="SSF51735">
    <property type="entry name" value="NAD(P)-binding Rossmann-fold domains"/>
    <property type="match status" value="1"/>
</dbReference>
<evidence type="ECO:0000256" key="6">
    <source>
        <dbReference type="ARBA" id="ARBA00022605"/>
    </source>
</evidence>
<keyword evidence="7 14" id="KW-0791">Threonine biosynthesis</keyword>
<sequence>MIYMAVMGHGTVGSGVVEVIHTNKYQVEKNLGEQVCIKRILDLRDFDVPYADLFTKDFNDILEDDDISVVAEVMGGIHPAYEFTKSLLERGKSVCTSNKELVAAKGAELLQIAADHHVNYFFEASVGGGIPIIRPLHTCLAANRIEEIAGILNGTTNFILTKMIHDKMDFSDALKLAQELGYAERNPSADVDGHDACRKICILADLAYGKNVAPEAVHTEGISSISLRDVAYADAAGYSIKLIGRTKPEGEGLLCMVSPALLPKESPLAGINGVFNGILVRGNAIGDVMFYGQGAGKLATASAVVADMIDMAKSKDCVTSLSWVDDGKNYVVDYKTTRVAFYVRLQGKDLRNKIYRQFEKVTFIEHLREAEDEIAFITPVMVEKDFYARIAALSSHGVQLKNSIRVLDY</sequence>
<feature type="binding site" evidence="13">
    <location>
        <position position="99"/>
    </location>
    <ligand>
        <name>NADPH</name>
        <dbReference type="ChEBI" id="CHEBI:57783"/>
    </ligand>
</feature>
<evidence type="ECO:0000256" key="15">
    <source>
        <dbReference type="RuleBase" id="RU004171"/>
    </source>
</evidence>
<dbReference type="GO" id="GO:0009086">
    <property type="term" value="P:methionine biosynthetic process"/>
    <property type="evidence" value="ECO:0007669"/>
    <property type="project" value="UniProtKB-KW"/>
</dbReference>
<evidence type="ECO:0000259" key="17">
    <source>
        <dbReference type="Pfam" id="PF03447"/>
    </source>
</evidence>
<evidence type="ECO:0000256" key="2">
    <source>
        <dbReference type="ARBA" id="ARBA00005062"/>
    </source>
</evidence>
<evidence type="ECO:0000256" key="1">
    <source>
        <dbReference type="ARBA" id="ARBA00005056"/>
    </source>
</evidence>
<evidence type="ECO:0000256" key="9">
    <source>
        <dbReference type="ARBA" id="ARBA00023053"/>
    </source>
</evidence>
<evidence type="ECO:0000256" key="3">
    <source>
        <dbReference type="ARBA" id="ARBA00006753"/>
    </source>
</evidence>
<dbReference type="PANTHER" id="PTHR43331">
    <property type="entry name" value="HOMOSERINE DEHYDROGENASE"/>
    <property type="match status" value="1"/>
</dbReference>
<evidence type="ECO:0000256" key="13">
    <source>
        <dbReference type="PIRSR" id="PIRSR000098-2"/>
    </source>
</evidence>
<evidence type="ECO:0000256" key="12">
    <source>
        <dbReference type="PIRSR" id="PIRSR000098-1"/>
    </source>
</evidence>
<dbReference type="InterPro" id="IPR001342">
    <property type="entry name" value="HDH_cat"/>
</dbReference>
<evidence type="ECO:0000256" key="5">
    <source>
        <dbReference type="ARBA" id="ARBA00013376"/>
    </source>
</evidence>
<evidence type="ECO:0000256" key="10">
    <source>
        <dbReference type="ARBA" id="ARBA00023167"/>
    </source>
</evidence>
<comment type="pathway">
    <text evidence="2 14">Amino-acid biosynthesis; L-methionine biosynthesis via de novo pathway; L-homoserine from L-aspartate: step 3/3.</text>
</comment>
<evidence type="ECO:0000256" key="4">
    <source>
        <dbReference type="ARBA" id="ARBA00013213"/>
    </source>
</evidence>
<evidence type="ECO:0000256" key="8">
    <source>
        <dbReference type="ARBA" id="ARBA00023002"/>
    </source>
</evidence>
<evidence type="ECO:0000313" key="18">
    <source>
        <dbReference type="EMBL" id="HIR41447.1"/>
    </source>
</evidence>
<keyword evidence="10 14" id="KW-0486">Methionine biosynthesis</keyword>
<dbReference type="InterPro" id="IPR019811">
    <property type="entry name" value="HDH_CS"/>
</dbReference>
<dbReference type="GO" id="GO:0004412">
    <property type="term" value="F:homoserine dehydrogenase activity"/>
    <property type="evidence" value="ECO:0007669"/>
    <property type="project" value="UniProtKB-EC"/>
</dbReference>
<evidence type="ECO:0000256" key="11">
    <source>
        <dbReference type="ARBA" id="ARBA00048841"/>
    </source>
</evidence>
<dbReference type="GO" id="GO:0050661">
    <property type="term" value="F:NADP binding"/>
    <property type="evidence" value="ECO:0007669"/>
    <property type="project" value="InterPro"/>
</dbReference>
<dbReference type="InterPro" id="IPR005106">
    <property type="entry name" value="Asp/hSer_DH_NAD-bd"/>
</dbReference>
<feature type="domain" description="Aspartate/homoserine dehydrogenase NAD-binding" evidence="17">
    <location>
        <begin position="8"/>
        <end position="123"/>
    </location>
</feature>
<keyword evidence="8 14" id="KW-0560">Oxidoreductase</keyword>
<feature type="active site" description="Proton donor" evidence="12">
    <location>
        <position position="199"/>
    </location>
</feature>
<organism evidence="18 19">
    <name type="scientific">Candidatus Egerieicola pullicola</name>
    <dbReference type="NCBI Taxonomy" id="2840775"/>
    <lineage>
        <taxon>Bacteria</taxon>
        <taxon>Bacillati</taxon>
        <taxon>Bacillota</taxon>
        <taxon>Clostridia</taxon>
        <taxon>Eubacteriales</taxon>
        <taxon>Oscillospiraceae</taxon>
        <taxon>Oscillospiraceae incertae sedis</taxon>
        <taxon>Candidatus Egerieicola</taxon>
    </lineage>
</organism>
<feature type="binding site" evidence="13">
    <location>
        <begin position="7"/>
        <end position="14"/>
    </location>
    <ligand>
        <name>NADP(+)</name>
        <dbReference type="ChEBI" id="CHEBI:58349"/>
    </ligand>
</feature>
<dbReference type="InterPro" id="IPR016204">
    <property type="entry name" value="HDH"/>
</dbReference>
<comment type="catalytic activity">
    <reaction evidence="11">
        <text>L-homoserine + NADP(+) = L-aspartate 4-semialdehyde + NADPH + H(+)</text>
        <dbReference type="Rhea" id="RHEA:15761"/>
        <dbReference type="ChEBI" id="CHEBI:15378"/>
        <dbReference type="ChEBI" id="CHEBI:57476"/>
        <dbReference type="ChEBI" id="CHEBI:57783"/>
        <dbReference type="ChEBI" id="CHEBI:58349"/>
        <dbReference type="ChEBI" id="CHEBI:537519"/>
        <dbReference type="EC" id="1.1.1.3"/>
    </reaction>
    <physiologicalReaction direction="right-to-left" evidence="11">
        <dbReference type="Rhea" id="RHEA:15763"/>
    </physiologicalReaction>
</comment>
<reference evidence="18" key="1">
    <citation type="submission" date="2020-10" db="EMBL/GenBank/DDBJ databases">
        <authorList>
            <person name="Gilroy R."/>
        </authorList>
    </citation>
    <scope>NUCLEOTIDE SEQUENCE</scope>
    <source>
        <strain evidence="18">CHK184-25365</strain>
    </source>
</reference>
<comment type="similarity">
    <text evidence="3 15">Belongs to the homoserine dehydrogenase family.</text>
</comment>
<name>A0A9D1DCM4_9FIRM</name>
<dbReference type="NCBIfam" id="NF004976">
    <property type="entry name" value="PRK06349.1"/>
    <property type="match status" value="1"/>
</dbReference>
<dbReference type="EMBL" id="DVGY01000147">
    <property type="protein sequence ID" value="HIR41447.1"/>
    <property type="molecule type" value="Genomic_DNA"/>
</dbReference>
<dbReference type="PANTHER" id="PTHR43331:SF1">
    <property type="entry name" value="HOMOSERINE DEHYDROGENASE"/>
    <property type="match status" value="1"/>
</dbReference>
<dbReference type="InterPro" id="IPR036291">
    <property type="entry name" value="NAD(P)-bd_dom_sf"/>
</dbReference>
<comment type="pathway">
    <text evidence="1 14">Amino-acid biosynthesis; L-threonine biosynthesis; L-threonine from L-aspartate: step 3/5.</text>
</comment>
<comment type="caution">
    <text evidence="18">The sequence shown here is derived from an EMBL/GenBank/DDBJ whole genome shotgun (WGS) entry which is preliminary data.</text>
</comment>
<dbReference type="Pfam" id="PF03447">
    <property type="entry name" value="NAD_binding_3"/>
    <property type="match status" value="1"/>
</dbReference>
<dbReference type="PIRSF" id="PIRSF000098">
    <property type="entry name" value="Homoser_dehydrog"/>
    <property type="match status" value="1"/>
</dbReference>
<reference evidence="18" key="2">
    <citation type="journal article" date="2021" name="PeerJ">
        <title>Extensive microbial diversity within the chicken gut microbiome revealed by metagenomics and culture.</title>
        <authorList>
            <person name="Gilroy R."/>
            <person name="Ravi A."/>
            <person name="Getino M."/>
            <person name="Pursley I."/>
            <person name="Horton D.L."/>
            <person name="Alikhan N.F."/>
            <person name="Baker D."/>
            <person name="Gharbi K."/>
            <person name="Hall N."/>
            <person name="Watson M."/>
            <person name="Adriaenssens E.M."/>
            <person name="Foster-Nyarko E."/>
            <person name="Jarju S."/>
            <person name="Secka A."/>
            <person name="Antonio M."/>
            <person name="Oren A."/>
            <person name="Chaudhuri R.R."/>
            <person name="La Ragione R."/>
            <person name="Hildebrand F."/>
            <person name="Pallen M.J."/>
        </authorList>
    </citation>
    <scope>NUCLEOTIDE SEQUENCE</scope>
    <source>
        <strain evidence="18">CHK184-25365</strain>
    </source>
</reference>
<dbReference type="Gene3D" id="3.40.50.720">
    <property type="entry name" value="NAD(P)-binding Rossmann-like Domain"/>
    <property type="match status" value="1"/>
</dbReference>
<keyword evidence="9" id="KW-0915">Sodium</keyword>
<feature type="domain" description="Homoserine dehydrogenase catalytic" evidence="16">
    <location>
        <begin position="131"/>
        <end position="309"/>
    </location>
</feature>
<feature type="binding site" evidence="13">
    <location>
        <position position="184"/>
    </location>
    <ligand>
        <name>L-homoserine</name>
        <dbReference type="ChEBI" id="CHEBI:57476"/>
    </ligand>
</feature>
<dbReference type="FunFam" id="3.30.360.10:FF:000005">
    <property type="entry name" value="Homoserine dehydrogenase"/>
    <property type="match status" value="1"/>
</dbReference>
<dbReference type="PROSITE" id="PS01042">
    <property type="entry name" value="HOMOSER_DHGENASE"/>
    <property type="match status" value="1"/>
</dbReference>
<dbReference type="AlphaFoldDB" id="A0A9D1DCM4"/>
<keyword evidence="13 14" id="KW-0521">NADP</keyword>
<accession>A0A9D1DCM4</accession>
<dbReference type="EC" id="1.1.1.3" evidence="4 14"/>
<evidence type="ECO:0000256" key="7">
    <source>
        <dbReference type="ARBA" id="ARBA00022697"/>
    </source>
</evidence>
<protein>
    <recommendedName>
        <fullName evidence="5 14">Homoserine dehydrogenase</fullName>
        <ecNumber evidence="4 14">1.1.1.3</ecNumber>
    </recommendedName>
</protein>
<dbReference type="Gene3D" id="3.30.70.260">
    <property type="match status" value="1"/>
</dbReference>
<gene>
    <name evidence="18" type="ORF">IAB36_06445</name>
</gene>
<dbReference type="GO" id="GO:0009088">
    <property type="term" value="P:threonine biosynthetic process"/>
    <property type="evidence" value="ECO:0007669"/>
    <property type="project" value="UniProtKB-KW"/>
</dbReference>
<keyword evidence="6 14" id="KW-0028">Amino-acid biosynthesis</keyword>
<dbReference type="SUPFAM" id="SSF55347">
    <property type="entry name" value="Glyceraldehyde-3-phosphate dehydrogenase-like, C-terminal domain"/>
    <property type="match status" value="1"/>
</dbReference>
<evidence type="ECO:0000256" key="14">
    <source>
        <dbReference type="RuleBase" id="RU000579"/>
    </source>
</evidence>
<proteinExistence type="inferred from homology"/>